<dbReference type="SUPFAM" id="SSF50978">
    <property type="entry name" value="WD40 repeat-like"/>
    <property type="match status" value="1"/>
</dbReference>
<dbReference type="GO" id="GO:0006364">
    <property type="term" value="P:rRNA processing"/>
    <property type="evidence" value="ECO:0007669"/>
    <property type="project" value="TreeGrafter"/>
</dbReference>
<dbReference type="GO" id="GO:0005730">
    <property type="term" value="C:nucleolus"/>
    <property type="evidence" value="ECO:0007669"/>
    <property type="project" value="UniProtKB-SubCell"/>
</dbReference>
<dbReference type="PANTHER" id="PTHR19924">
    <property type="entry name" value="UTP15 U3 SMALL NUCLEOLAR RNA-ASSOCIATED PROTEIN 15 FAMILY MEMBER"/>
    <property type="match status" value="1"/>
</dbReference>
<accession>D8TM41</accession>
<dbReference type="InterPro" id="IPR036322">
    <property type="entry name" value="WD40_repeat_dom_sf"/>
</dbReference>
<name>D8TM41_VOLCA</name>
<dbReference type="Proteomes" id="UP000001058">
    <property type="component" value="Unassembled WGS sequence"/>
</dbReference>
<dbReference type="Gene3D" id="2.130.10.10">
    <property type="entry name" value="YVTN repeat-like/Quinoprotein amine dehydrogenase"/>
    <property type="match status" value="1"/>
</dbReference>
<proteinExistence type="predicted"/>
<dbReference type="RefSeq" id="XP_002947527.1">
    <property type="nucleotide sequence ID" value="XM_002947481.1"/>
</dbReference>
<reference evidence="5 6" key="1">
    <citation type="journal article" date="2010" name="Science">
        <title>Genomic analysis of organismal complexity in the multicellular green alga Volvox carteri.</title>
        <authorList>
            <person name="Prochnik S.E."/>
            <person name="Umen J."/>
            <person name="Nedelcu A.M."/>
            <person name="Hallmann A."/>
            <person name="Miller S.M."/>
            <person name="Nishii I."/>
            <person name="Ferris P."/>
            <person name="Kuo A."/>
            <person name="Mitros T."/>
            <person name="Fritz-Laylin L.K."/>
            <person name="Hellsten U."/>
            <person name="Chapman J."/>
            <person name="Simakov O."/>
            <person name="Rensing S.A."/>
            <person name="Terry A."/>
            <person name="Pangilinan J."/>
            <person name="Kapitonov V."/>
            <person name="Jurka J."/>
            <person name="Salamov A."/>
            <person name="Shapiro H."/>
            <person name="Schmutz J."/>
            <person name="Grimwood J."/>
            <person name="Lindquist E."/>
            <person name="Lucas S."/>
            <person name="Grigoriev I.V."/>
            <person name="Schmitt R."/>
            <person name="Kirk D."/>
            <person name="Rokhsar D.S."/>
        </authorList>
    </citation>
    <scope>NUCLEOTIDE SEQUENCE [LARGE SCALE GENOMIC DNA]</scope>
    <source>
        <strain evidence="6">f. Nagariensis / Eve</strain>
    </source>
</reference>
<dbReference type="EMBL" id="GL378327">
    <property type="protein sequence ID" value="EFJ51575.1"/>
    <property type="molecule type" value="Genomic_DNA"/>
</dbReference>
<dbReference type="GO" id="GO:0045943">
    <property type="term" value="P:positive regulation of transcription by RNA polymerase I"/>
    <property type="evidence" value="ECO:0007669"/>
    <property type="project" value="TreeGrafter"/>
</dbReference>
<dbReference type="InterPro" id="IPR015943">
    <property type="entry name" value="WD40/YVTN_repeat-like_dom_sf"/>
</dbReference>
<keyword evidence="6" id="KW-1185">Reference proteome</keyword>
<evidence type="ECO:0000256" key="2">
    <source>
        <dbReference type="ARBA" id="ARBA00022574"/>
    </source>
</evidence>
<evidence type="ECO:0000256" key="1">
    <source>
        <dbReference type="ARBA" id="ARBA00004604"/>
    </source>
</evidence>
<keyword evidence="2" id="KW-0853">WD repeat</keyword>
<keyword evidence="3" id="KW-0677">Repeat</keyword>
<dbReference type="InParanoid" id="D8TM41"/>
<dbReference type="SMART" id="SM00320">
    <property type="entry name" value="WD40"/>
    <property type="match status" value="3"/>
</dbReference>
<dbReference type="STRING" id="3068.D8TM41"/>
<keyword evidence="4" id="KW-0539">Nucleus</keyword>
<protein>
    <submittedName>
        <fullName evidence="5">Uncharacterized protein</fullName>
    </submittedName>
</protein>
<comment type="subcellular location">
    <subcellularLocation>
        <location evidence="1">Nucleus</location>
        <location evidence="1">Nucleolus</location>
    </subcellularLocation>
</comment>
<dbReference type="KEGG" id="vcn:VOLCADRAFT_87736"/>
<evidence type="ECO:0000256" key="3">
    <source>
        <dbReference type="ARBA" id="ARBA00022737"/>
    </source>
</evidence>
<dbReference type="OrthoDB" id="6262491at2759"/>
<dbReference type="AlphaFoldDB" id="D8TM41"/>
<evidence type="ECO:0000313" key="5">
    <source>
        <dbReference type="EMBL" id="EFJ51575.1"/>
    </source>
</evidence>
<dbReference type="PANTHER" id="PTHR19924:SF26">
    <property type="entry name" value="U3 SMALL NUCLEOLAR RNA-ASSOCIATED PROTEIN 15 HOMOLOG"/>
    <property type="match status" value="1"/>
</dbReference>
<evidence type="ECO:0000256" key="4">
    <source>
        <dbReference type="ARBA" id="ARBA00023242"/>
    </source>
</evidence>
<gene>
    <name evidence="5" type="ORF">VOLCADRAFT_87736</name>
</gene>
<evidence type="ECO:0000313" key="6">
    <source>
        <dbReference type="Proteomes" id="UP000001058"/>
    </source>
</evidence>
<organism evidence="6">
    <name type="scientific">Volvox carteri f. nagariensis</name>
    <dbReference type="NCBI Taxonomy" id="3068"/>
    <lineage>
        <taxon>Eukaryota</taxon>
        <taxon>Viridiplantae</taxon>
        <taxon>Chlorophyta</taxon>
        <taxon>core chlorophytes</taxon>
        <taxon>Chlorophyceae</taxon>
        <taxon>CS clade</taxon>
        <taxon>Chlamydomonadales</taxon>
        <taxon>Volvocaceae</taxon>
        <taxon>Volvox</taxon>
    </lineage>
</organism>
<dbReference type="InterPro" id="IPR001680">
    <property type="entry name" value="WD40_rpt"/>
</dbReference>
<dbReference type="GeneID" id="9620490"/>
<sequence>MEDLSIRPGFNLHAAFRGHLSPVRRITYNAHTKQFLSMDEHTLKAWSVNRDGTTRVQYDVQFPSYQQNFITSMVLSRELNLLFTACLDDNLRLYNERLRLKSCMPWSNGVVREMAFYEPRSLLVTAGSYGVKVWECLLDYEAFRTDKTCDLYDVPKIKDGSVLPWCFGKYQHVRLRCTLQ</sequence>